<evidence type="ECO:0008006" key="5">
    <source>
        <dbReference type="Google" id="ProtNLM"/>
    </source>
</evidence>
<feature type="signal peptide" evidence="2">
    <location>
        <begin position="1"/>
        <end position="28"/>
    </location>
</feature>
<keyword evidence="4" id="KW-1185">Reference proteome</keyword>
<reference evidence="3" key="1">
    <citation type="submission" date="2021-10" db="EMBL/GenBank/DDBJ databases">
        <authorList>
            <person name="Dean J.D."/>
            <person name="Kim M.K."/>
            <person name="Newey C.N."/>
            <person name="Stoker T.S."/>
            <person name="Thompson D.W."/>
            <person name="Grose J.H."/>
        </authorList>
    </citation>
    <scope>NUCLEOTIDE SEQUENCE</scope>
    <source>
        <strain evidence="3">BT635</strain>
    </source>
</reference>
<comment type="caution">
    <text evidence="3">The sequence shown here is derived from an EMBL/GenBank/DDBJ whole genome shotgun (WGS) entry which is preliminary data.</text>
</comment>
<evidence type="ECO:0000313" key="3">
    <source>
        <dbReference type="EMBL" id="MCB2377202.1"/>
    </source>
</evidence>
<dbReference type="RefSeq" id="WP_226183805.1">
    <property type="nucleotide sequence ID" value="NZ_JAJADQ010000003.1"/>
</dbReference>
<feature type="chain" id="PRO_5046387085" description="Lipoprotein" evidence="2">
    <location>
        <begin position="29"/>
        <end position="237"/>
    </location>
</feature>
<evidence type="ECO:0000256" key="2">
    <source>
        <dbReference type="SAM" id="SignalP"/>
    </source>
</evidence>
<name>A0ABS8ABU1_9BACT</name>
<evidence type="ECO:0000256" key="1">
    <source>
        <dbReference type="SAM" id="MobiDB-lite"/>
    </source>
</evidence>
<accession>A0ABS8ABU1</accession>
<evidence type="ECO:0000313" key="4">
    <source>
        <dbReference type="Proteomes" id="UP001165297"/>
    </source>
</evidence>
<organism evidence="3 4">
    <name type="scientific">Hymenobacter nitidus</name>
    <dbReference type="NCBI Taxonomy" id="2880929"/>
    <lineage>
        <taxon>Bacteria</taxon>
        <taxon>Pseudomonadati</taxon>
        <taxon>Bacteroidota</taxon>
        <taxon>Cytophagia</taxon>
        <taxon>Cytophagales</taxon>
        <taxon>Hymenobacteraceae</taxon>
        <taxon>Hymenobacter</taxon>
    </lineage>
</organism>
<dbReference type="Proteomes" id="UP001165297">
    <property type="component" value="Unassembled WGS sequence"/>
</dbReference>
<feature type="region of interest" description="Disordered" evidence="1">
    <location>
        <begin position="37"/>
        <end position="58"/>
    </location>
</feature>
<gene>
    <name evidence="3" type="ORF">LGH70_06385</name>
</gene>
<protein>
    <recommendedName>
        <fullName evidence="5">Lipoprotein</fullName>
    </recommendedName>
</protein>
<dbReference type="EMBL" id="JAJADQ010000003">
    <property type="protein sequence ID" value="MCB2377202.1"/>
    <property type="molecule type" value="Genomic_DNA"/>
</dbReference>
<keyword evidence="2" id="KW-0732">Signal</keyword>
<proteinExistence type="predicted"/>
<sequence length="237" mass="24602">MPSCRVYSSRFAPAACGALLLLFTGLEACSPKKADDQAATQAPTSAGPDTAATQVPLASDSASTAALPTADSTALSPKFLKGLRDLAGAGAYQVKGKTLVMDAFGSADFPTDLPVGKPVTYTGRQGTHTISLTLTRLNYTSVRFAAELLGGKNSPRQEEGVADLNPGFMMAAEVPEDTESQVSYGASEYMLETPTRNISILVGLGPDADKAELGVYDATGKPVAAWQGVPTLRRLAL</sequence>